<dbReference type="PANTHER" id="PTHR15710:SF202">
    <property type="entry name" value="RING-TYPE E3 UBIQUITIN TRANSFERASE"/>
    <property type="match status" value="1"/>
</dbReference>
<evidence type="ECO:0000313" key="9">
    <source>
        <dbReference type="EMBL" id="KAG0473302.1"/>
    </source>
</evidence>
<evidence type="ECO:0000256" key="6">
    <source>
        <dbReference type="ARBA" id="ARBA00022786"/>
    </source>
</evidence>
<evidence type="ECO:0000256" key="5">
    <source>
        <dbReference type="ARBA" id="ARBA00022771"/>
    </source>
</evidence>
<comment type="caution">
    <text evidence="9">The sequence shown here is derived from an EMBL/GenBank/DDBJ whole genome shotgun (WGS) entry which is preliminary data.</text>
</comment>
<dbReference type="SUPFAM" id="SSF57850">
    <property type="entry name" value="RING/U-box"/>
    <property type="match status" value="1"/>
</dbReference>
<dbReference type="GO" id="GO:0005737">
    <property type="term" value="C:cytoplasm"/>
    <property type="evidence" value="ECO:0007669"/>
    <property type="project" value="TreeGrafter"/>
</dbReference>
<dbReference type="AlphaFoldDB" id="A0A835UTE4"/>
<keyword evidence="6" id="KW-0833">Ubl conjugation pathway</keyword>
<dbReference type="InterPro" id="IPR039525">
    <property type="entry name" value="RNF126-like_zinc-ribbon"/>
</dbReference>
<comment type="catalytic activity">
    <reaction evidence="1">
        <text>S-ubiquitinyl-[E2 ubiquitin-conjugating enzyme]-L-cysteine + [acceptor protein]-L-lysine = [E2 ubiquitin-conjugating enzyme]-L-cysteine + N(6)-ubiquitinyl-[acceptor protein]-L-lysine.</text>
        <dbReference type="EC" id="2.3.2.27"/>
    </reaction>
</comment>
<protein>
    <recommendedName>
        <fullName evidence="2">RING-type E3 ubiquitin transferase</fullName>
        <ecNumber evidence="2">2.3.2.27</ecNumber>
    </recommendedName>
</protein>
<dbReference type="GO" id="GO:0016567">
    <property type="term" value="P:protein ubiquitination"/>
    <property type="evidence" value="ECO:0007669"/>
    <property type="project" value="TreeGrafter"/>
</dbReference>
<keyword evidence="3" id="KW-0808">Transferase</keyword>
<evidence type="ECO:0000313" key="10">
    <source>
        <dbReference type="Proteomes" id="UP000636800"/>
    </source>
</evidence>
<sequence length="342" mass="37251">MSSAVPSAVPLASGANQRYFCHQCNRTVTIESPAGIELVCPICNGGFIEEFDLPSPSPVPSPPFFSLNSSAPPLFSSASPSPVFLSRSASFDLRNPTDIFSIIGTDPNLFRSTSTSSESAIFPSPSTTSDTGFFPSSSAGSDAFNPLDFLQRYIQTLLNDGANIQIVLEDGDRPIGNLGDYFFGPGLEQLIQQLAENDPNRYGTPPAAKSSIAVLPDVKITEDLLASDEAQCAVCKEVFEIGEEAKQMPCKHIFIRTAYFHGWICTTLVRCVVMSCQQMTRIMSSVGVQEIPHQLQLWGWRVPFLVVPLGHWRDLWIKTFWGKGQPQLSAGLGYLSHGHLGD</sequence>
<keyword evidence="7" id="KW-0862">Zinc</keyword>
<keyword evidence="4" id="KW-0479">Metal-binding</keyword>
<name>A0A835UTE4_VANPL</name>
<dbReference type="PANTHER" id="PTHR15710">
    <property type="entry name" value="E3 UBIQUITIN-PROTEIN LIGASE PRAJA"/>
    <property type="match status" value="1"/>
</dbReference>
<dbReference type="GO" id="GO:0008270">
    <property type="term" value="F:zinc ion binding"/>
    <property type="evidence" value="ECO:0007669"/>
    <property type="project" value="UniProtKB-KW"/>
</dbReference>
<evidence type="ECO:0000256" key="7">
    <source>
        <dbReference type="ARBA" id="ARBA00022833"/>
    </source>
</evidence>
<dbReference type="InterPro" id="IPR013083">
    <property type="entry name" value="Znf_RING/FYVE/PHD"/>
</dbReference>
<gene>
    <name evidence="9" type="ORF">HPP92_015159</name>
</gene>
<feature type="domain" description="E3 ubiquitin-protein ligase RNF126-like zinc-ribbon" evidence="8">
    <location>
        <begin position="17"/>
        <end position="50"/>
    </location>
</feature>
<dbReference type="Pfam" id="PF14369">
    <property type="entry name" value="Zn_ribbon_19"/>
    <property type="match status" value="1"/>
</dbReference>
<dbReference type="GO" id="GO:0061630">
    <property type="term" value="F:ubiquitin protein ligase activity"/>
    <property type="evidence" value="ECO:0007669"/>
    <property type="project" value="UniProtKB-EC"/>
</dbReference>
<dbReference type="EMBL" id="JADCNL010000007">
    <property type="protein sequence ID" value="KAG0473302.1"/>
    <property type="molecule type" value="Genomic_DNA"/>
</dbReference>
<organism evidence="9 10">
    <name type="scientific">Vanilla planifolia</name>
    <name type="common">Vanilla</name>
    <dbReference type="NCBI Taxonomy" id="51239"/>
    <lineage>
        <taxon>Eukaryota</taxon>
        <taxon>Viridiplantae</taxon>
        <taxon>Streptophyta</taxon>
        <taxon>Embryophyta</taxon>
        <taxon>Tracheophyta</taxon>
        <taxon>Spermatophyta</taxon>
        <taxon>Magnoliopsida</taxon>
        <taxon>Liliopsida</taxon>
        <taxon>Asparagales</taxon>
        <taxon>Orchidaceae</taxon>
        <taxon>Vanilloideae</taxon>
        <taxon>Vanilleae</taxon>
        <taxon>Vanilla</taxon>
    </lineage>
</organism>
<evidence type="ECO:0000256" key="4">
    <source>
        <dbReference type="ARBA" id="ARBA00022723"/>
    </source>
</evidence>
<evidence type="ECO:0000256" key="2">
    <source>
        <dbReference type="ARBA" id="ARBA00012483"/>
    </source>
</evidence>
<evidence type="ECO:0000259" key="8">
    <source>
        <dbReference type="Pfam" id="PF14369"/>
    </source>
</evidence>
<dbReference type="Proteomes" id="UP000636800">
    <property type="component" value="Chromosome 7"/>
</dbReference>
<dbReference type="Gene3D" id="3.30.40.10">
    <property type="entry name" value="Zinc/RING finger domain, C3HC4 (zinc finger)"/>
    <property type="match status" value="1"/>
</dbReference>
<dbReference type="EC" id="2.3.2.27" evidence="2"/>
<evidence type="ECO:0000256" key="3">
    <source>
        <dbReference type="ARBA" id="ARBA00022679"/>
    </source>
</evidence>
<evidence type="ECO:0000256" key="1">
    <source>
        <dbReference type="ARBA" id="ARBA00000900"/>
    </source>
</evidence>
<proteinExistence type="predicted"/>
<keyword evidence="10" id="KW-1185">Reference proteome</keyword>
<reference evidence="9 10" key="1">
    <citation type="journal article" date="2020" name="Nat. Food">
        <title>A phased Vanilla planifolia genome enables genetic improvement of flavour and production.</title>
        <authorList>
            <person name="Hasing T."/>
            <person name="Tang H."/>
            <person name="Brym M."/>
            <person name="Khazi F."/>
            <person name="Huang T."/>
            <person name="Chambers A.H."/>
        </authorList>
    </citation>
    <scope>NUCLEOTIDE SEQUENCE [LARGE SCALE GENOMIC DNA]</scope>
    <source>
        <tissue evidence="9">Leaf</tissue>
    </source>
</reference>
<keyword evidence="5" id="KW-0863">Zinc-finger</keyword>
<accession>A0A835UTE4</accession>